<evidence type="ECO:0000313" key="2">
    <source>
        <dbReference type="EMBL" id="KAF9492010.1"/>
    </source>
</evidence>
<reference evidence="2" key="1">
    <citation type="submission" date="2020-11" db="EMBL/GenBank/DDBJ databases">
        <authorList>
            <consortium name="DOE Joint Genome Institute"/>
            <person name="Ahrendt S."/>
            <person name="Riley R."/>
            <person name="Andreopoulos W."/>
            <person name="Labutti K."/>
            <person name="Pangilinan J."/>
            <person name="Ruiz-Duenas F.J."/>
            <person name="Barrasa J.M."/>
            <person name="Sanchez-Garcia M."/>
            <person name="Camarero S."/>
            <person name="Miyauchi S."/>
            <person name="Serrano A."/>
            <person name="Linde D."/>
            <person name="Babiker R."/>
            <person name="Drula E."/>
            <person name="Ayuso-Fernandez I."/>
            <person name="Pacheco R."/>
            <person name="Padilla G."/>
            <person name="Ferreira P."/>
            <person name="Barriuso J."/>
            <person name="Kellner H."/>
            <person name="Castanera R."/>
            <person name="Alfaro M."/>
            <person name="Ramirez L."/>
            <person name="Pisabarro A.G."/>
            <person name="Kuo A."/>
            <person name="Tritt A."/>
            <person name="Lipzen A."/>
            <person name="He G."/>
            <person name="Yan M."/>
            <person name="Ng V."/>
            <person name="Cullen D."/>
            <person name="Martin F."/>
            <person name="Rosso M.-N."/>
            <person name="Henrissat B."/>
            <person name="Hibbett D."/>
            <person name="Martinez A.T."/>
            <person name="Grigoriev I.V."/>
        </authorList>
    </citation>
    <scope>NUCLEOTIDE SEQUENCE</scope>
    <source>
        <strain evidence="2">ATCC 90797</strain>
    </source>
</reference>
<comment type="caution">
    <text evidence="2">The sequence shown here is derived from an EMBL/GenBank/DDBJ whole genome shotgun (WGS) entry which is preliminary data.</text>
</comment>
<sequence>MRSLGGSFSGFLAHVPKSMVFNRDPDGPNNARSSSWRARAASCRRESDRRFSSFRRAFLSSGSAPARASPPSERERLVAVDAWSDHHLWTSPSSPGTIRVDNMYLQTRTAKSVPISATPRLLQL</sequence>
<keyword evidence="3" id="KW-1185">Reference proteome</keyword>
<proteinExistence type="predicted"/>
<evidence type="ECO:0000313" key="3">
    <source>
        <dbReference type="Proteomes" id="UP000807025"/>
    </source>
</evidence>
<dbReference type="EMBL" id="MU154608">
    <property type="protein sequence ID" value="KAF9492010.1"/>
    <property type="molecule type" value="Genomic_DNA"/>
</dbReference>
<evidence type="ECO:0000256" key="1">
    <source>
        <dbReference type="SAM" id="MobiDB-lite"/>
    </source>
</evidence>
<accession>A0A9P6DE25</accession>
<dbReference type="AlphaFoldDB" id="A0A9P6DE25"/>
<feature type="region of interest" description="Disordered" evidence="1">
    <location>
        <begin position="19"/>
        <end position="39"/>
    </location>
</feature>
<gene>
    <name evidence="2" type="ORF">BDN71DRAFT_1239679</name>
</gene>
<name>A0A9P6DE25_PLEER</name>
<organism evidence="2 3">
    <name type="scientific">Pleurotus eryngii</name>
    <name type="common">Boletus of the steppes</name>
    <dbReference type="NCBI Taxonomy" id="5323"/>
    <lineage>
        <taxon>Eukaryota</taxon>
        <taxon>Fungi</taxon>
        <taxon>Dikarya</taxon>
        <taxon>Basidiomycota</taxon>
        <taxon>Agaricomycotina</taxon>
        <taxon>Agaricomycetes</taxon>
        <taxon>Agaricomycetidae</taxon>
        <taxon>Agaricales</taxon>
        <taxon>Pleurotineae</taxon>
        <taxon>Pleurotaceae</taxon>
        <taxon>Pleurotus</taxon>
    </lineage>
</organism>
<dbReference type="Proteomes" id="UP000807025">
    <property type="component" value="Unassembled WGS sequence"/>
</dbReference>
<protein>
    <submittedName>
        <fullName evidence="2">Uncharacterized protein</fullName>
    </submittedName>
</protein>